<dbReference type="EMBL" id="RBLG01000002">
    <property type="protein sequence ID" value="RKS53513.1"/>
    <property type="molecule type" value="Genomic_DNA"/>
</dbReference>
<gene>
    <name evidence="2" type="ORF">BC962_1765</name>
</gene>
<feature type="transmembrane region" description="Helical" evidence="1">
    <location>
        <begin position="111"/>
        <end position="129"/>
    </location>
</feature>
<dbReference type="AlphaFoldDB" id="A0A495PSB0"/>
<feature type="transmembrane region" description="Helical" evidence="1">
    <location>
        <begin position="80"/>
        <end position="99"/>
    </location>
</feature>
<accession>A0A495PSB0</accession>
<evidence type="ECO:0000256" key="1">
    <source>
        <dbReference type="SAM" id="Phobius"/>
    </source>
</evidence>
<evidence type="ECO:0000313" key="2">
    <source>
        <dbReference type="EMBL" id="RKS53513.1"/>
    </source>
</evidence>
<name>A0A495PSB0_9FLAO</name>
<comment type="caution">
    <text evidence="2">The sequence shown here is derived from an EMBL/GenBank/DDBJ whole genome shotgun (WGS) entry which is preliminary data.</text>
</comment>
<sequence>MTDKFLPNYYKKIIISIAVLLILCLTFSNPLADFFKLDENIFNWILKDLILICFTALIFTQEKMESPRIQKLRIKKLVEALGFGVIVVIYDSLSAIFYWSESFEMKSSYEFLILIISYYHIIFFISKNIKQVKRA</sequence>
<keyword evidence="3" id="KW-1185">Reference proteome</keyword>
<feature type="transmembrane region" description="Helical" evidence="1">
    <location>
        <begin position="41"/>
        <end position="59"/>
    </location>
</feature>
<keyword evidence="1" id="KW-1133">Transmembrane helix</keyword>
<keyword evidence="1" id="KW-0472">Membrane</keyword>
<proteinExistence type="predicted"/>
<keyword evidence="1" id="KW-0812">Transmembrane</keyword>
<reference evidence="2 3" key="1">
    <citation type="submission" date="2018-10" db="EMBL/GenBank/DDBJ databases">
        <title>Genomic Encyclopedia of Archaeal and Bacterial Type Strains, Phase II (KMG-II): from individual species to whole genera.</title>
        <authorList>
            <person name="Goeker M."/>
        </authorList>
    </citation>
    <scope>NUCLEOTIDE SEQUENCE [LARGE SCALE GENOMIC DNA]</scope>
    <source>
        <strain evidence="2 3">DSM 19839</strain>
    </source>
</reference>
<feature type="transmembrane region" description="Helical" evidence="1">
    <location>
        <begin position="12"/>
        <end position="29"/>
    </location>
</feature>
<dbReference type="Proteomes" id="UP000276282">
    <property type="component" value="Unassembled WGS sequence"/>
</dbReference>
<organism evidence="2 3">
    <name type="scientific">Gillisia mitskevichiae</name>
    <dbReference type="NCBI Taxonomy" id="270921"/>
    <lineage>
        <taxon>Bacteria</taxon>
        <taxon>Pseudomonadati</taxon>
        <taxon>Bacteroidota</taxon>
        <taxon>Flavobacteriia</taxon>
        <taxon>Flavobacteriales</taxon>
        <taxon>Flavobacteriaceae</taxon>
        <taxon>Gillisia</taxon>
    </lineage>
</organism>
<protein>
    <submittedName>
        <fullName evidence="2">Uncharacterized protein</fullName>
    </submittedName>
</protein>
<dbReference type="RefSeq" id="WP_121345600.1">
    <property type="nucleotide sequence ID" value="NZ_RBLG01000002.1"/>
</dbReference>
<dbReference type="OrthoDB" id="1449688at2"/>
<evidence type="ECO:0000313" key="3">
    <source>
        <dbReference type="Proteomes" id="UP000276282"/>
    </source>
</evidence>